<dbReference type="SUPFAM" id="SSF52540">
    <property type="entry name" value="P-loop containing nucleoside triphosphate hydrolases"/>
    <property type="match status" value="1"/>
</dbReference>
<dbReference type="Pfam" id="PF12770">
    <property type="entry name" value="CHAT"/>
    <property type="match status" value="1"/>
</dbReference>
<comment type="caution">
    <text evidence="4">The sequence shown here is derived from an EMBL/GenBank/DDBJ whole genome shotgun (WGS) entry which is preliminary data.</text>
</comment>
<evidence type="ECO:0000256" key="1">
    <source>
        <dbReference type="SAM" id="MobiDB-lite"/>
    </source>
</evidence>
<feature type="compositionally biased region" description="Polar residues" evidence="1">
    <location>
        <begin position="657"/>
        <end position="666"/>
    </location>
</feature>
<evidence type="ECO:0000259" key="2">
    <source>
        <dbReference type="Pfam" id="PF12770"/>
    </source>
</evidence>
<feature type="compositionally biased region" description="Basic and acidic residues" evidence="1">
    <location>
        <begin position="601"/>
        <end position="613"/>
    </location>
</feature>
<dbReference type="Gene3D" id="3.40.50.300">
    <property type="entry name" value="P-loop containing nucleotide triphosphate hydrolases"/>
    <property type="match status" value="1"/>
</dbReference>
<proteinExistence type="predicted"/>
<reference evidence="4" key="2">
    <citation type="submission" date="2023-01" db="EMBL/GenBank/DDBJ databases">
        <authorList>
            <person name="Sun Q."/>
            <person name="Evtushenko L."/>
        </authorList>
    </citation>
    <scope>NUCLEOTIDE SEQUENCE</scope>
    <source>
        <strain evidence="4">VKM Ac-1321</strain>
    </source>
</reference>
<keyword evidence="5" id="KW-1185">Reference proteome</keyword>
<sequence>MAATGVVLDASGFEVLAKGARVGPRRVLGAADVSLLEDVTARYVGAVATRSGTRTFLGLGRELYSWLDGDGRAMRTVTGRLGPVEFEVRASGAPSSAGWAVLRAPWELLAEPDGGFLTGDALLRFSVARRVGQPATGAGPDGFRLGLAFMASSPWGRNDLDYEAEEAAIRLAVGADRVDLLVEDTGDPVELGRRLADVRGMPVVHLSCHGHNAWRQPDGKRAPVLMLEDEQGSARPTTAADLLSRLRNTPRLVFVSACLTATGNEVARRTSGLGGGRTRDFLTEPVSAVEPMPDSGGGLVAHSLATALVAAGVPSVLGWDGSVQDRAATVFAAHLYGALAEQAPLAEAVGDARRALLTHDVEGVRADWHLARLWLGPTGGGPVAGGTLKRSLTPADRGTRALLTDKPHPAASPVNRRPELQQALRALRGGNGAGVLLHGPAGSGKSVLAARIIDRFPDHAVGVVLGDYTALAVFDAVARAVQTLPEARTLLDRALADVRDERPHALERVLIDVLTGPCAQAGAGRRPLLLVIDELDQVLEGQAENGHRFRPDVVPALAAVLRSFAAGGTDSRLLITSQYPFALDGLQHHLHEVRLEPRRRDLSGTDIRARDAEQESQTLNEPAERHDESKEPADPPAEKSSPPATFTASTSGDGSHIYQSAASMHITQERRKR</sequence>
<protein>
    <recommendedName>
        <fullName evidence="6">CHAT domain-containing protein</fullName>
    </recommendedName>
</protein>
<organism evidence="4 5">
    <name type="scientific">Dactylosporangium matsuzakiense</name>
    <dbReference type="NCBI Taxonomy" id="53360"/>
    <lineage>
        <taxon>Bacteria</taxon>
        <taxon>Bacillati</taxon>
        <taxon>Actinomycetota</taxon>
        <taxon>Actinomycetes</taxon>
        <taxon>Micromonosporales</taxon>
        <taxon>Micromonosporaceae</taxon>
        <taxon>Dactylosporangium</taxon>
    </lineage>
</organism>
<dbReference type="EMBL" id="BSFP01000056">
    <property type="protein sequence ID" value="GLL05345.1"/>
    <property type="molecule type" value="Genomic_DNA"/>
</dbReference>
<feature type="compositionally biased region" description="Low complexity" evidence="1">
    <location>
        <begin position="640"/>
        <end position="651"/>
    </location>
</feature>
<feature type="domain" description="Orc1-like AAA ATPase" evidence="3">
    <location>
        <begin position="419"/>
        <end position="559"/>
    </location>
</feature>
<dbReference type="InterPro" id="IPR027417">
    <property type="entry name" value="P-loop_NTPase"/>
</dbReference>
<dbReference type="Pfam" id="PF13191">
    <property type="entry name" value="AAA_16"/>
    <property type="match status" value="1"/>
</dbReference>
<evidence type="ECO:0000259" key="3">
    <source>
        <dbReference type="Pfam" id="PF13191"/>
    </source>
</evidence>
<feature type="compositionally biased region" description="Basic and acidic residues" evidence="1">
    <location>
        <begin position="622"/>
        <end position="637"/>
    </location>
</feature>
<evidence type="ECO:0008006" key="6">
    <source>
        <dbReference type="Google" id="ProtNLM"/>
    </source>
</evidence>
<dbReference type="RefSeq" id="WP_261961767.1">
    <property type="nucleotide sequence ID" value="NZ_BAAAXA010000001.1"/>
</dbReference>
<feature type="domain" description="CHAT" evidence="2">
    <location>
        <begin position="101"/>
        <end position="360"/>
    </location>
</feature>
<feature type="region of interest" description="Disordered" evidence="1">
    <location>
        <begin position="601"/>
        <end position="673"/>
    </location>
</feature>
<accession>A0A9W6KS11</accession>
<evidence type="ECO:0000313" key="4">
    <source>
        <dbReference type="EMBL" id="GLL05345.1"/>
    </source>
</evidence>
<reference evidence="4" key="1">
    <citation type="journal article" date="2014" name="Int. J. Syst. Evol. Microbiol.">
        <title>Complete genome sequence of Corynebacterium casei LMG S-19264T (=DSM 44701T), isolated from a smear-ripened cheese.</title>
        <authorList>
            <consortium name="US DOE Joint Genome Institute (JGI-PGF)"/>
            <person name="Walter F."/>
            <person name="Albersmeier A."/>
            <person name="Kalinowski J."/>
            <person name="Ruckert C."/>
        </authorList>
    </citation>
    <scope>NUCLEOTIDE SEQUENCE</scope>
    <source>
        <strain evidence="4">VKM Ac-1321</strain>
    </source>
</reference>
<dbReference type="Proteomes" id="UP001143480">
    <property type="component" value="Unassembled WGS sequence"/>
</dbReference>
<dbReference type="InterPro" id="IPR024983">
    <property type="entry name" value="CHAT_dom"/>
</dbReference>
<name>A0A9W6KS11_9ACTN</name>
<evidence type="ECO:0000313" key="5">
    <source>
        <dbReference type="Proteomes" id="UP001143480"/>
    </source>
</evidence>
<gene>
    <name evidence="4" type="ORF">GCM10017581_070920</name>
</gene>
<dbReference type="InterPro" id="IPR041664">
    <property type="entry name" value="AAA_16"/>
</dbReference>
<dbReference type="AlphaFoldDB" id="A0A9W6KS11"/>